<organism evidence="3 5">
    <name type="scientific">Pseudomonas juntendi</name>
    <dbReference type="NCBI Taxonomy" id="2666183"/>
    <lineage>
        <taxon>Bacteria</taxon>
        <taxon>Pseudomonadati</taxon>
        <taxon>Pseudomonadota</taxon>
        <taxon>Gammaproteobacteria</taxon>
        <taxon>Pseudomonadales</taxon>
        <taxon>Pseudomonadaceae</taxon>
        <taxon>Pseudomonas</taxon>
    </lineage>
</organism>
<gene>
    <name evidence="3" type="ORF">H4B97_18070</name>
    <name evidence="2" type="ORF">H4C44_14225</name>
</gene>
<name>A0A7W2LP18_9PSED</name>
<evidence type="ECO:0000313" key="4">
    <source>
        <dbReference type="Proteomes" id="UP000556620"/>
    </source>
</evidence>
<keyword evidence="3" id="KW-0808">Transferase</keyword>
<dbReference type="Pfam" id="PF13489">
    <property type="entry name" value="Methyltransf_23"/>
    <property type="match status" value="1"/>
</dbReference>
<sequence length="462" mass="51458">MTIDLKKLQKTIQAEVNRREYERVTASADSAKLPSNVPNDIVRTFELLDLEGYLPPKPEAPVQPEVAATPAANDDTPQAQTPPPSLYRRLRGLPIVGKLFSHPRIMNFLTRVRQRPGGATLKNLFITLAHAVAVRVPGVLRMRQVLAVVRHLPERVGALEWHIADGAARLRNVAVQVQNQTNQSLYTHGLAIQQNEQYLIERMRRLEQMLREQTLTIAELQAARPRLDNAAQAMPAVVDEPGMPAELYLEFEASFRGAPEMIRERLKRNLDYFRNDPELVQLPVLDLGCGRGEWLQLLKEEGIPAIGVDSNSAMIENCKQSGLEVYMGDALQYLAAMPANSLAGLTAFHIIEHLPLNVLVRLIDEARRVVCPGGVVLFETPNPENLITGACNFYVDPTHRNPLPPALVAFLLKARGFERVEIDRRHPGDPSLLLQGNDEAITTPLNRLLFGPQDYAAIGYAP</sequence>
<dbReference type="EMBL" id="JACGCU010000022">
    <property type="protein sequence ID" value="MBA6060330.1"/>
    <property type="molecule type" value="Genomic_DNA"/>
</dbReference>
<dbReference type="PANTHER" id="PTHR43861">
    <property type="entry name" value="TRANS-ACONITATE 2-METHYLTRANSFERASE-RELATED"/>
    <property type="match status" value="1"/>
</dbReference>
<dbReference type="RefSeq" id="WP_052960507.1">
    <property type="nucleotide sequence ID" value="NZ_BQHP01000036.1"/>
</dbReference>
<evidence type="ECO:0000256" key="1">
    <source>
        <dbReference type="SAM" id="MobiDB-lite"/>
    </source>
</evidence>
<comment type="caution">
    <text evidence="3">The sequence shown here is derived from an EMBL/GenBank/DDBJ whole genome shotgun (WGS) entry which is preliminary data.</text>
</comment>
<evidence type="ECO:0000313" key="2">
    <source>
        <dbReference type="EMBL" id="MBA6060330.1"/>
    </source>
</evidence>
<dbReference type="Proteomes" id="UP000590738">
    <property type="component" value="Unassembled WGS sequence"/>
</dbReference>
<protein>
    <submittedName>
        <fullName evidence="3">Methyltransferase domain-containing protein</fullName>
    </submittedName>
</protein>
<dbReference type="SUPFAM" id="SSF53335">
    <property type="entry name" value="S-adenosyl-L-methionine-dependent methyltransferases"/>
    <property type="match status" value="1"/>
</dbReference>
<keyword evidence="3" id="KW-0489">Methyltransferase</keyword>
<dbReference type="Proteomes" id="UP000556620">
    <property type="component" value="Unassembled WGS sequence"/>
</dbReference>
<dbReference type="Gene3D" id="3.40.50.150">
    <property type="entry name" value="Vaccinia Virus protein VP39"/>
    <property type="match status" value="1"/>
</dbReference>
<dbReference type="EMBL" id="JACGCZ010000032">
    <property type="protein sequence ID" value="MBA6144351.1"/>
    <property type="molecule type" value="Genomic_DNA"/>
</dbReference>
<evidence type="ECO:0000313" key="5">
    <source>
        <dbReference type="Proteomes" id="UP000590738"/>
    </source>
</evidence>
<proteinExistence type="predicted"/>
<reference evidence="4 5" key="1">
    <citation type="submission" date="2020-07" db="EMBL/GenBank/DDBJ databases">
        <title>Diversity of carbapenemase encoding genes among Pseudomonas putida group clinical isolates in a tertiary Brazilian hospital.</title>
        <authorList>
            <person name="Alberto-Lei F."/>
            <person name="Nodari C.S."/>
            <person name="Streling A.P."/>
            <person name="Paulino J.T."/>
            <person name="Bessa-Neto F.O."/>
            <person name="Cayo R."/>
            <person name="Gales A.C."/>
        </authorList>
    </citation>
    <scope>NUCLEOTIDE SEQUENCE [LARGE SCALE GENOMIC DNA]</scope>
    <source>
        <strain evidence="3 5">12273</strain>
        <strain evidence="2 4">14535</strain>
    </source>
</reference>
<dbReference type="InterPro" id="IPR029063">
    <property type="entry name" value="SAM-dependent_MTases_sf"/>
</dbReference>
<feature type="region of interest" description="Disordered" evidence="1">
    <location>
        <begin position="58"/>
        <end position="84"/>
    </location>
</feature>
<accession>A0A7W2LP18</accession>
<evidence type="ECO:0000313" key="3">
    <source>
        <dbReference type="EMBL" id="MBA6144351.1"/>
    </source>
</evidence>
<dbReference type="AlphaFoldDB" id="A0A7W2LP18"/>
<dbReference type="CDD" id="cd02440">
    <property type="entry name" value="AdoMet_MTases"/>
    <property type="match status" value="1"/>
</dbReference>
<dbReference type="GO" id="GO:0032259">
    <property type="term" value="P:methylation"/>
    <property type="evidence" value="ECO:0007669"/>
    <property type="project" value="UniProtKB-KW"/>
</dbReference>
<dbReference type="GO" id="GO:0008168">
    <property type="term" value="F:methyltransferase activity"/>
    <property type="evidence" value="ECO:0007669"/>
    <property type="project" value="UniProtKB-KW"/>
</dbReference>